<dbReference type="PANTHER" id="PTHR42707">
    <property type="entry name" value="ACYL-COA DEHYDROGENASE"/>
    <property type="match status" value="1"/>
</dbReference>
<dbReference type="Pfam" id="PF00441">
    <property type="entry name" value="Acyl-CoA_dh_1"/>
    <property type="match status" value="1"/>
</dbReference>
<keyword evidence="4" id="KW-0560">Oxidoreductase</keyword>
<feature type="domain" description="Acyl-CoA dehydrogenase/oxidase C-terminal" evidence="5">
    <location>
        <begin position="294"/>
        <end position="450"/>
    </location>
</feature>
<keyword evidence="2 4" id="KW-0285">Flavoprotein</keyword>
<organism evidence="9 10">
    <name type="scientific">Chlorella ohadii</name>
    <dbReference type="NCBI Taxonomy" id="2649997"/>
    <lineage>
        <taxon>Eukaryota</taxon>
        <taxon>Viridiplantae</taxon>
        <taxon>Chlorophyta</taxon>
        <taxon>core chlorophytes</taxon>
        <taxon>Trebouxiophyceae</taxon>
        <taxon>Chlorellales</taxon>
        <taxon>Chlorellaceae</taxon>
        <taxon>Chlorella clade</taxon>
        <taxon>Chlorella</taxon>
    </lineage>
</organism>
<evidence type="ECO:0000259" key="7">
    <source>
        <dbReference type="Pfam" id="PF18158"/>
    </source>
</evidence>
<dbReference type="InterPro" id="IPR006091">
    <property type="entry name" value="Acyl-CoA_Oxase/DH_mid-dom"/>
</dbReference>
<evidence type="ECO:0000256" key="1">
    <source>
        <dbReference type="ARBA" id="ARBA00009347"/>
    </source>
</evidence>
<feature type="domain" description="Acyl-CoA dehydrogenase 11-like C-terminal" evidence="8">
    <location>
        <begin position="489"/>
        <end position="567"/>
    </location>
</feature>
<dbReference type="Pfam" id="PF18158">
    <property type="entry name" value="AidB_N"/>
    <property type="match status" value="1"/>
</dbReference>
<dbReference type="InterPro" id="IPR052904">
    <property type="entry name" value="Acyl-CoA_dehydrogenase-like"/>
</dbReference>
<evidence type="ECO:0000259" key="5">
    <source>
        <dbReference type="Pfam" id="PF00441"/>
    </source>
</evidence>
<evidence type="ECO:0000256" key="3">
    <source>
        <dbReference type="ARBA" id="ARBA00022827"/>
    </source>
</evidence>
<proteinExistence type="inferred from homology"/>
<dbReference type="EMBL" id="JADXDR010000202">
    <property type="protein sequence ID" value="KAI7836130.1"/>
    <property type="molecule type" value="Genomic_DNA"/>
</dbReference>
<gene>
    <name evidence="9" type="ORF">COHA_009960</name>
</gene>
<evidence type="ECO:0000256" key="4">
    <source>
        <dbReference type="RuleBase" id="RU362125"/>
    </source>
</evidence>
<evidence type="ECO:0000256" key="2">
    <source>
        <dbReference type="ARBA" id="ARBA00022630"/>
    </source>
</evidence>
<protein>
    <recommendedName>
        <fullName evidence="11">Acyl-CoA dehydrogenase</fullName>
    </recommendedName>
</protein>
<sequence>MAPPGFLQDPPALGNQLVEDAFLVSLLRRLVPENALADALPDLERFGWEIATSIKLLGQQAEREAPSLQHYSAWGARTDTVVTSAAWRQLKAVSAREGLVAAAYERRHGAHSRVLQVAKLYCFGASSGLFNCPLAMTDGAARLCELLLAGALQQGQDPASSQEPSSSCQQQQLEAALRDAFSHLTSRDPELFWTSGQWMTERGGGSDVVGGTETEAVAEDPGQTAPGSWFRLHGYKWFTSAADGEISMVLARERPSGGTGFEVVRLKDKLGTRQLPTAELRLTGMRALKLSATGRGVPAIAAMVNITRLHNSAAAASFMRRITALAQDYARRRTAFGSLLIRQPLAQRTLGWLHLHTAASLALTLEVARLQGLLECGGATTDDSHMLRLLTPLAKLFTAKEAVAVVSEGIELFGGQGYIEGTHLPVILRDAQVLPIWEGTTSVLSLDLLRVLGGSPQAAATFLRQCSARLAAAAESAEASGGGVGGAAQAPLQQACAGLQHSLPGVASQLEAAAAAPGSPAAQVEARQLAFALARLFVGVLLAEHAAWSGEEEHALLAAEWCRESFGAQGAGRHGSLQAAAQAQLHTARVLSGADRPLPQPRARY</sequence>
<dbReference type="InterPro" id="IPR009100">
    <property type="entry name" value="AcylCoA_DH/oxidase_NM_dom_sf"/>
</dbReference>
<accession>A0AAD5DIJ0</accession>
<feature type="domain" description="Adaptive response protein AidB N-terminal" evidence="7">
    <location>
        <begin position="26"/>
        <end position="141"/>
    </location>
</feature>
<dbReference type="Pfam" id="PF22217">
    <property type="entry name" value="ACDH-11_C"/>
    <property type="match status" value="1"/>
</dbReference>
<comment type="caution">
    <text evidence="9">The sequence shown here is derived from an EMBL/GenBank/DDBJ whole genome shotgun (WGS) entry which is preliminary data.</text>
</comment>
<dbReference type="GO" id="GO:0003995">
    <property type="term" value="F:acyl-CoA dehydrogenase activity"/>
    <property type="evidence" value="ECO:0007669"/>
    <property type="project" value="TreeGrafter"/>
</dbReference>
<feature type="domain" description="Acyl-CoA oxidase/dehydrogenase middle" evidence="6">
    <location>
        <begin position="197"/>
        <end position="283"/>
    </location>
</feature>
<name>A0AAD5DIJ0_9CHLO</name>
<dbReference type="InterPro" id="IPR009075">
    <property type="entry name" value="AcylCo_DH/oxidase_C"/>
</dbReference>
<dbReference type="InterPro" id="IPR041504">
    <property type="entry name" value="AidB_N"/>
</dbReference>
<keyword evidence="3 4" id="KW-0274">FAD</keyword>
<dbReference type="Gene3D" id="1.20.140.10">
    <property type="entry name" value="Butyryl-CoA Dehydrogenase, subunit A, domain 3"/>
    <property type="match status" value="1"/>
</dbReference>
<dbReference type="SUPFAM" id="SSF47203">
    <property type="entry name" value="Acyl-CoA dehydrogenase C-terminal domain-like"/>
    <property type="match status" value="1"/>
</dbReference>
<reference evidence="9" key="1">
    <citation type="submission" date="2020-11" db="EMBL/GenBank/DDBJ databases">
        <title>Chlorella ohadii genome sequencing and assembly.</title>
        <authorList>
            <person name="Murik O."/>
            <person name="Treves H."/>
            <person name="Kedem I."/>
            <person name="Shotland Y."/>
            <person name="Kaplan A."/>
        </authorList>
    </citation>
    <scope>NUCLEOTIDE SEQUENCE</scope>
    <source>
        <strain evidence="9">1</strain>
    </source>
</reference>
<dbReference type="AlphaFoldDB" id="A0AAD5DIJ0"/>
<evidence type="ECO:0000313" key="9">
    <source>
        <dbReference type="EMBL" id="KAI7836130.1"/>
    </source>
</evidence>
<dbReference type="InterPro" id="IPR053998">
    <property type="entry name" value="ACDH-11_C"/>
</dbReference>
<dbReference type="Gene3D" id="6.10.250.600">
    <property type="match status" value="1"/>
</dbReference>
<evidence type="ECO:0008006" key="11">
    <source>
        <dbReference type="Google" id="ProtNLM"/>
    </source>
</evidence>
<dbReference type="Proteomes" id="UP001205105">
    <property type="component" value="Unassembled WGS sequence"/>
</dbReference>
<dbReference type="PANTHER" id="PTHR42707:SF2">
    <property type="entry name" value="ACD11 DEHYDROGENASE"/>
    <property type="match status" value="1"/>
</dbReference>
<dbReference type="Gene3D" id="2.40.110.20">
    <property type="match status" value="1"/>
</dbReference>
<dbReference type="SUPFAM" id="SSF56645">
    <property type="entry name" value="Acyl-CoA dehydrogenase NM domain-like"/>
    <property type="match status" value="1"/>
</dbReference>
<evidence type="ECO:0000259" key="6">
    <source>
        <dbReference type="Pfam" id="PF02770"/>
    </source>
</evidence>
<comment type="cofactor">
    <cofactor evidence="4">
        <name>FAD</name>
        <dbReference type="ChEBI" id="CHEBI:57692"/>
    </cofactor>
</comment>
<evidence type="ECO:0000259" key="8">
    <source>
        <dbReference type="Pfam" id="PF22217"/>
    </source>
</evidence>
<comment type="similarity">
    <text evidence="1 4">Belongs to the acyl-CoA dehydrogenase family.</text>
</comment>
<dbReference type="InterPro" id="IPR036250">
    <property type="entry name" value="AcylCo_DH-like_C"/>
</dbReference>
<dbReference type="Pfam" id="PF02770">
    <property type="entry name" value="Acyl-CoA_dh_M"/>
    <property type="match status" value="1"/>
</dbReference>
<keyword evidence="10" id="KW-1185">Reference proteome</keyword>
<evidence type="ECO:0000313" key="10">
    <source>
        <dbReference type="Proteomes" id="UP001205105"/>
    </source>
</evidence>